<sequence>MHSLIIPDKKYSDVFNACISKEGRLVKSKFLKGFTKLNMVVNAYDDYMLAKKGHEIDGCKDDEFPPLSLVDLKWLYDRRLSRIAPGRNYYDEFLLRSKNKGCCFCSYGEPVELDHFLPKSRYAQFAIHPNNLVPVCSNCNRLKGAYWPKSGKENLIHPFFENYDTAVWLHTRLEYPGDTPVAIFYVKSDQLDVDSVTRIERHCIQIKLFERYTTQANRELNARCYKFKETYKQRGKKGLKEDILEEVESRERFHLNSWQSALYRCLAIDDRFLTANWEL</sequence>
<dbReference type="EMBL" id="JAEUGD010000001">
    <property type="protein sequence ID" value="MBL6444695.1"/>
    <property type="molecule type" value="Genomic_DNA"/>
</dbReference>
<keyword evidence="3" id="KW-1185">Reference proteome</keyword>
<dbReference type="Gene3D" id="1.10.30.50">
    <property type="match status" value="1"/>
</dbReference>
<organism evidence="2 3">
    <name type="scientific">Fulvivirga marina</name>
    <dbReference type="NCBI Taxonomy" id="2494733"/>
    <lineage>
        <taxon>Bacteria</taxon>
        <taxon>Pseudomonadati</taxon>
        <taxon>Bacteroidota</taxon>
        <taxon>Cytophagia</taxon>
        <taxon>Cytophagales</taxon>
        <taxon>Fulvivirgaceae</taxon>
        <taxon>Fulvivirga</taxon>
    </lineage>
</organism>
<protein>
    <recommendedName>
        <fullName evidence="1">HNH nuclease domain-containing protein</fullName>
    </recommendedName>
</protein>
<feature type="domain" description="HNH nuclease" evidence="1">
    <location>
        <begin position="88"/>
        <end position="141"/>
    </location>
</feature>
<evidence type="ECO:0000259" key="1">
    <source>
        <dbReference type="SMART" id="SM00507"/>
    </source>
</evidence>
<gene>
    <name evidence="2" type="ORF">JMN32_00135</name>
</gene>
<evidence type="ECO:0000313" key="3">
    <source>
        <dbReference type="Proteomes" id="UP000614216"/>
    </source>
</evidence>
<dbReference type="RefSeq" id="WP_202854240.1">
    <property type="nucleotide sequence ID" value="NZ_JAEUGD010000001.1"/>
</dbReference>
<dbReference type="SMART" id="SM00507">
    <property type="entry name" value="HNHc"/>
    <property type="match status" value="1"/>
</dbReference>
<evidence type="ECO:0000313" key="2">
    <source>
        <dbReference type="EMBL" id="MBL6444695.1"/>
    </source>
</evidence>
<accession>A0A937KC84</accession>
<name>A0A937KC84_9BACT</name>
<comment type="caution">
    <text evidence="2">The sequence shown here is derived from an EMBL/GenBank/DDBJ whole genome shotgun (WGS) entry which is preliminary data.</text>
</comment>
<dbReference type="InterPro" id="IPR003615">
    <property type="entry name" value="HNH_nuc"/>
</dbReference>
<dbReference type="Proteomes" id="UP000614216">
    <property type="component" value="Unassembled WGS sequence"/>
</dbReference>
<reference evidence="2" key="1">
    <citation type="submission" date="2021-01" db="EMBL/GenBank/DDBJ databases">
        <title>Fulvivirga kasyanovii gen. nov., sp nov., a novel member of the phylum Bacteroidetes isolated from seawater in a mussel farm.</title>
        <authorList>
            <person name="Zhao L.-H."/>
            <person name="Wang Z.-J."/>
        </authorList>
    </citation>
    <scope>NUCLEOTIDE SEQUENCE</scope>
    <source>
        <strain evidence="2">29W222</strain>
    </source>
</reference>
<dbReference type="AlphaFoldDB" id="A0A937KC84"/>
<dbReference type="CDD" id="cd00085">
    <property type="entry name" value="HNHc"/>
    <property type="match status" value="1"/>
</dbReference>
<proteinExistence type="predicted"/>